<protein>
    <submittedName>
        <fullName evidence="8">Bet1-like SNARE 1-2 isoform X2</fullName>
    </submittedName>
</protein>
<keyword evidence="7" id="KW-1185">Reference proteome</keyword>
<evidence type="ECO:0000313" key="8">
    <source>
        <dbReference type="RefSeq" id="XP_022760242.1"/>
    </source>
</evidence>
<evidence type="ECO:0000256" key="6">
    <source>
        <dbReference type="SAM" id="Phobius"/>
    </source>
</evidence>
<evidence type="ECO:0000256" key="5">
    <source>
        <dbReference type="ARBA" id="ARBA00023136"/>
    </source>
</evidence>
<dbReference type="GeneID" id="111306701"/>
<evidence type="ECO:0000256" key="2">
    <source>
        <dbReference type="ARBA" id="ARBA00022448"/>
    </source>
</evidence>
<dbReference type="AlphaFoldDB" id="A0A6P6A609"/>
<keyword evidence="5 6" id="KW-0472">Membrane</keyword>
<organism evidence="7 8">
    <name type="scientific">Durio zibethinus</name>
    <name type="common">Durian</name>
    <dbReference type="NCBI Taxonomy" id="66656"/>
    <lineage>
        <taxon>Eukaryota</taxon>
        <taxon>Viridiplantae</taxon>
        <taxon>Streptophyta</taxon>
        <taxon>Embryophyta</taxon>
        <taxon>Tracheophyta</taxon>
        <taxon>Spermatophyta</taxon>
        <taxon>Magnoliopsida</taxon>
        <taxon>eudicotyledons</taxon>
        <taxon>Gunneridae</taxon>
        <taxon>Pentapetalae</taxon>
        <taxon>rosids</taxon>
        <taxon>malvids</taxon>
        <taxon>Malvales</taxon>
        <taxon>Malvaceae</taxon>
        <taxon>Helicteroideae</taxon>
        <taxon>Durio</taxon>
    </lineage>
</organism>
<keyword evidence="3 6" id="KW-0812">Transmembrane</keyword>
<reference evidence="8" key="1">
    <citation type="submission" date="2025-08" db="UniProtKB">
        <authorList>
            <consortium name="RefSeq"/>
        </authorList>
    </citation>
    <scope>IDENTIFICATION</scope>
    <source>
        <tissue evidence="8">Fruit stalk</tissue>
    </source>
</reference>
<sequence>MSYRRDHRSSKSALFDGVDKLEEGGLRASSSFSHEIKEHDNDKTVDSLQDRVAFLKRGNGMDVTRGIMSGTMDRFKKVFEKKSNRRMCTLVVGFVVSFLIVYYLIRTLRYIRG</sequence>
<evidence type="ECO:0000256" key="3">
    <source>
        <dbReference type="ARBA" id="ARBA00022692"/>
    </source>
</evidence>
<dbReference type="Proteomes" id="UP000515121">
    <property type="component" value="Unplaced"/>
</dbReference>
<accession>A0A6P6A609</accession>
<comment type="subcellular location">
    <subcellularLocation>
        <location evidence="1">Golgi apparatus membrane</location>
        <topology evidence="1">Single-pass membrane protein</topology>
    </subcellularLocation>
</comment>
<evidence type="ECO:0000313" key="7">
    <source>
        <dbReference type="Proteomes" id="UP000515121"/>
    </source>
</evidence>
<gene>
    <name evidence="8" type="primary">LOC111306701</name>
</gene>
<dbReference type="RefSeq" id="XP_022760242.1">
    <property type="nucleotide sequence ID" value="XM_022904507.1"/>
</dbReference>
<dbReference type="PANTHER" id="PTHR12791">
    <property type="entry name" value="GOLGI SNARE BET1-RELATED"/>
    <property type="match status" value="1"/>
</dbReference>
<keyword evidence="4 6" id="KW-1133">Transmembrane helix</keyword>
<keyword evidence="2" id="KW-0813">Transport</keyword>
<feature type="transmembrane region" description="Helical" evidence="6">
    <location>
        <begin position="87"/>
        <end position="105"/>
    </location>
</feature>
<evidence type="ECO:0000256" key="1">
    <source>
        <dbReference type="ARBA" id="ARBA00004194"/>
    </source>
</evidence>
<dbReference type="GO" id="GO:0000139">
    <property type="term" value="C:Golgi membrane"/>
    <property type="evidence" value="ECO:0007669"/>
    <property type="project" value="UniProtKB-SubCell"/>
</dbReference>
<name>A0A6P6A609_DURZI</name>
<proteinExistence type="predicted"/>
<evidence type="ECO:0000256" key="4">
    <source>
        <dbReference type="ARBA" id="ARBA00022989"/>
    </source>
</evidence>